<reference evidence="1 2" key="1">
    <citation type="submission" date="2020-04" db="EMBL/GenBank/DDBJ databases">
        <title>Perkinsus olseni comparative genomics.</title>
        <authorList>
            <person name="Bogema D.R."/>
        </authorList>
    </citation>
    <scope>NUCLEOTIDE SEQUENCE [LARGE SCALE GENOMIC DNA]</scope>
    <source>
        <strain evidence="1">ATCC PRA-179</strain>
    </source>
</reference>
<evidence type="ECO:0000313" key="1">
    <source>
        <dbReference type="EMBL" id="KAF4648628.1"/>
    </source>
</evidence>
<comment type="caution">
    <text evidence="1">The sequence shown here is derived from an EMBL/GenBank/DDBJ whole genome shotgun (WGS) entry which is preliminary data.</text>
</comment>
<sequence length="118" mass="13269">MGFRNKSTAVMWEPAGVISKNPHRRYTGGERMLRRLIQSTSGYSGTVGIPSTFACTEHHRLCKQKRTSRSVLEHPPGFYGQLQQLTIVFRAHETSDCGDWEKGTVMAHLNRACVTCLC</sequence>
<accession>A0A7J6KNB0</accession>
<dbReference type="EMBL" id="JABAHT010001667">
    <property type="protein sequence ID" value="KAF4648628.1"/>
    <property type="molecule type" value="Genomic_DNA"/>
</dbReference>
<protein>
    <submittedName>
        <fullName evidence="1">Uncharacterized protein</fullName>
    </submittedName>
</protein>
<name>A0A7J6KNB0_PEROL</name>
<proteinExistence type="predicted"/>
<gene>
    <name evidence="1" type="ORF">FOZ61_002394</name>
</gene>
<evidence type="ECO:0000313" key="2">
    <source>
        <dbReference type="Proteomes" id="UP000570595"/>
    </source>
</evidence>
<dbReference type="Proteomes" id="UP000570595">
    <property type="component" value="Unassembled WGS sequence"/>
</dbReference>
<organism evidence="1 2">
    <name type="scientific">Perkinsus olseni</name>
    <name type="common">Perkinsus atlanticus</name>
    <dbReference type="NCBI Taxonomy" id="32597"/>
    <lineage>
        <taxon>Eukaryota</taxon>
        <taxon>Sar</taxon>
        <taxon>Alveolata</taxon>
        <taxon>Perkinsozoa</taxon>
        <taxon>Perkinsea</taxon>
        <taxon>Perkinsida</taxon>
        <taxon>Perkinsidae</taxon>
        <taxon>Perkinsus</taxon>
    </lineage>
</organism>
<dbReference type="AlphaFoldDB" id="A0A7J6KNB0"/>